<comment type="subcellular location">
    <subcellularLocation>
        <location evidence="1">Membrane</location>
        <topology evidence="1">Multi-pass membrane protein</topology>
    </subcellularLocation>
</comment>
<evidence type="ECO:0000256" key="1">
    <source>
        <dbReference type="ARBA" id="ARBA00004141"/>
    </source>
</evidence>
<feature type="transmembrane region" description="Helical" evidence="5">
    <location>
        <begin position="130"/>
        <end position="147"/>
    </location>
</feature>
<dbReference type="GO" id="GO:0016020">
    <property type="term" value="C:membrane"/>
    <property type="evidence" value="ECO:0007669"/>
    <property type="project" value="UniProtKB-SubCell"/>
</dbReference>
<keyword evidence="8" id="KW-1185">Reference proteome</keyword>
<evidence type="ECO:0000313" key="7">
    <source>
        <dbReference type="EMBL" id="VVC96917.1"/>
    </source>
</evidence>
<dbReference type="PANTHER" id="PTHR20952">
    <property type="entry name" value="ADP-RIBOSYLATION-LIKE FACTOR 6-INTERACTING PROTEIN"/>
    <property type="match status" value="1"/>
</dbReference>
<reference evidence="7 8" key="1">
    <citation type="submission" date="2017-07" db="EMBL/GenBank/DDBJ databases">
        <authorList>
            <person name="Talla V."/>
            <person name="Backstrom N."/>
        </authorList>
    </citation>
    <scope>NUCLEOTIDE SEQUENCE [LARGE SCALE GENOMIC DNA]</scope>
</reference>
<accession>A0A5E4QIR5</accession>
<dbReference type="InterPro" id="IPR057282">
    <property type="entry name" value="RETREG1-3-like_RHD"/>
</dbReference>
<sequence length="193" mass="22178">MISDINQDLQVKKLKKFLEGWRLALVPLNSVLLWEQHWHPCAIIATASVIYFIIWLIDMSTLATFAIIGSLINLIDFVVPIISNSICKPDSWTGQNEKIFEDICKNIVSNYNLTWEKINNFYSMRGNSPIMYYIISISMLCVLAWMASSINNVFLLYLFTTVLLLWPGIQHKGIFNTLLSMIHMAPKKAMKSE</sequence>
<evidence type="ECO:0000313" key="8">
    <source>
        <dbReference type="Proteomes" id="UP000324832"/>
    </source>
</evidence>
<evidence type="ECO:0000256" key="4">
    <source>
        <dbReference type="ARBA" id="ARBA00023136"/>
    </source>
</evidence>
<dbReference type="Pfam" id="PF24456">
    <property type="entry name" value="RHD_RETREG1-3"/>
    <property type="match status" value="1"/>
</dbReference>
<feature type="transmembrane region" description="Helical" evidence="5">
    <location>
        <begin position="63"/>
        <end position="82"/>
    </location>
</feature>
<dbReference type="InterPro" id="IPR052114">
    <property type="entry name" value="ER_autophagy_membrane_reg"/>
</dbReference>
<dbReference type="EMBL" id="FZQP02002946">
    <property type="protein sequence ID" value="VVC96917.1"/>
    <property type="molecule type" value="Genomic_DNA"/>
</dbReference>
<evidence type="ECO:0000256" key="5">
    <source>
        <dbReference type="SAM" id="Phobius"/>
    </source>
</evidence>
<keyword evidence="4 5" id="KW-0472">Membrane</keyword>
<feature type="domain" description="RETREG1-3/ARL6IP-like N-terminal reticulon-homology" evidence="6">
    <location>
        <begin position="23"/>
        <end position="181"/>
    </location>
</feature>
<name>A0A5E4QIR5_9NEOP</name>
<proteinExistence type="predicted"/>
<feature type="transmembrane region" description="Helical" evidence="5">
    <location>
        <begin position="153"/>
        <end position="169"/>
    </location>
</feature>
<gene>
    <name evidence="7" type="ORF">LSINAPIS_LOCUS8315</name>
</gene>
<evidence type="ECO:0000256" key="2">
    <source>
        <dbReference type="ARBA" id="ARBA00022692"/>
    </source>
</evidence>
<dbReference type="PANTHER" id="PTHR20952:SF0">
    <property type="entry name" value="ADP-RIBOSYLATION FACTOR-LIKE PROTEIN 6-INTERACTING PROTEIN 1"/>
    <property type="match status" value="1"/>
</dbReference>
<dbReference type="AlphaFoldDB" id="A0A5E4QIR5"/>
<dbReference type="GO" id="GO:0005783">
    <property type="term" value="C:endoplasmic reticulum"/>
    <property type="evidence" value="ECO:0007669"/>
    <property type="project" value="UniProtKB-ARBA"/>
</dbReference>
<dbReference type="Proteomes" id="UP000324832">
    <property type="component" value="Unassembled WGS sequence"/>
</dbReference>
<evidence type="ECO:0000259" key="6">
    <source>
        <dbReference type="Pfam" id="PF24456"/>
    </source>
</evidence>
<organism evidence="7 8">
    <name type="scientific">Leptidea sinapis</name>
    <dbReference type="NCBI Taxonomy" id="189913"/>
    <lineage>
        <taxon>Eukaryota</taxon>
        <taxon>Metazoa</taxon>
        <taxon>Ecdysozoa</taxon>
        <taxon>Arthropoda</taxon>
        <taxon>Hexapoda</taxon>
        <taxon>Insecta</taxon>
        <taxon>Pterygota</taxon>
        <taxon>Neoptera</taxon>
        <taxon>Endopterygota</taxon>
        <taxon>Lepidoptera</taxon>
        <taxon>Glossata</taxon>
        <taxon>Ditrysia</taxon>
        <taxon>Papilionoidea</taxon>
        <taxon>Pieridae</taxon>
        <taxon>Dismorphiinae</taxon>
        <taxon>Leptidea</taxon>
    </lineage>
</organism>
<keyword evidence="3 5" id="KW-1133">Transmembrane helix</keyword>
<evidence type="ECO:0000256" key="3">
    <source>
        <dbReference type="ARBA" id="ARBA00022989"/>
    </source>
</evidence>
<keyword evidence="2 5" id="KW-0812">Transmembrane</keyword>
<feature type="transmembrane region" description="Helical" evidence="5">
    <location>
        <begin position="38"/>
        <end position="57"/>
    </location>
</feature>
<protein>
    <recommendedName>
        <fullName evidence="6">RETREG1-3/ARL6IP-like N-terminal reticulon-homology domain-containing protein</fullName>
    </recommendedName>
</protein>